<dbReference type="RefSeq" id="WP_011749677.1">
    <property type="nucleotide sequence ID" value="NC_008687.1"/>
</dbReference>
<dbReference type="HOGENOM" id="CLU_086356_2_3_5"/>
<evidence type="ECO:0000313" key="12">
    <source>
        <dbReference type="Proteomes" id="UP000000361"/>
    </source>
</evidence>
<dbReference type="OrthoDB" id="9797534at2"/>
<keyword evidence="4 9" id="KW-0997">Cell inner membrane</keyword>
<evidence type="ECO:0000256" key="3">
    <source>
        <dbReference type="ARBA" id="ARBA00022475"/>
    </source>
</evidence>
<evidence type="ECO:0000256" key="2">
    <source>
        <dbReference type="ARBA" id="ARBA00022448"/>
    </source>
</evidence>
<comment type="subunit">
    <text evidence="9">The complex comprises the extracytoplasmic solute receptor protein and the two transmembrane proteins.</text>
</comment>
<accession>A1B7K5</accession>
<evidence type="ECO:0000256" key="9">
    <source>
        <dbReference type="RuleBase" id="RU369079"/>
    </source>
</evidence>
<dbReference type="eggNOG" id="COG4665">
    <property type="taxonomic scope" value="Bacteria"/>
</dbReference>
<evidence type="ECO:0000256" key="4">
    <source>
        <dbReference type="ARBA" id="ARBA00022519"/>
    </source>
</evidence>
<evidence type="ECO:0000256" key="1">
    <source>
        <dbReference type="ARBA" id="ARBA00004429"/>
    </source>
</evidence>
<comment type="function">
    <text evidence="9">Part of the tripartite ATP-independent periplasmic (TRAP) transport system.</text>
</comment>
<dbReference type="STRING" id="318586.Pden_3428"/>
<dbReference type="GO" id="GO:0022857">
    <property type="term" value="F:transmembrane transporter activity"/>
    <property type="evidence" value="ECO:0007669"/>
    <property type="project" value="UniProtKB-UniRule"/>
</dbReference>
<dbReference type="GeneID" id="93453082"/>
<feature type="transmembrane region" description="Helical" evidence="9">
    <location>
        <begin position="100"/>
        <end position="121"/>
    </location>
</feature>
<evidence type="ECO:0000313" key="11">
    <source>
        <dbReference type="EMBL" id="ABL71499.1"/>
    </source>
</evidence>
<reference evidence="12" key="1">
    <citation type="submission" date="2006-12" db="EMBL/GenBank/DDBJ databases">
        <title>Complete sequence of chromosome 2 of Paracoccus denitrificans PD1222.</title>
        <authorList>
            <person name="Copeland A."/>
            <person name="Lucas S."/>
            <person name="Lapidus A."/>
            <person name="Barry K."/>
            <person name="Detter J.C."/>
            <person name="Glavina del Rio T."/>
            <person name="Hammon N."/>
            <person name="Israni S."/>
            <person name="Dalin E."/>
            <person name="Tice H."/>
            <person name="Pitluck S."/>
            <person name="Munk A.C."/>
            <person name="Brettin T."/>
            <person name="Bruce D."/>
            <person name="Han C."/>
            <person name="Tapia R."/>
            <person name="Gilna P."/>
            <person name="Schmutz J."/>
            <person name="Larimer F."/>
            <person name="Land M."/>
            <person name="Hauser L."/>
            <person name="Kyrpides N."/>
            <person name="Lykidis A."/>
            <person name="Spiro S."/>
            <person name="Richardson D.J."/>
            <person name="Moir J.W.B."/>
            <person name="Ferguson S.J."/>
            <person name="van Spanning R.J.M."/>
            <person name="Richardson P."/>
        </authorList>
    </citation>
    <scope>NUCLEOTIDE SEQUENCE [LARGE SCALE GENOMIC DNA]</scope>
    <source>
        <strain evidence="12">Pd 1222</strain>
    </source>
</reference>
<name>A1B7K5_PARDP</name>
<proteinExistence type="inferred from homology"/>
<sequence length="180" mass="18700">MLETTFPETRPFGCIISTIDFLTGIGGYAAALSLLGILGLILAEIFTRNFLASSLHFSWDLAGYLMGACFLLGCGSAMKAGSHVRVTALIEISSPIVGRVLEIASTLVGLAICGALSWALIDMAVLSGQRGSTAATTFRVPLVYPQAVLAAGAVLLTLQCLAQVLRLLRGEALTSGPGLE</sequence>
<dbReference type="EMBL" id="CP000490">
    <property type="protein sequence ID" value="ABL71499.1"/>
    <property type="molecule type" value="Genomic_DNA"/>
</dbReference>
<feature type="domain" description="Tripartite ATP-independent periplasmic transporters DctQ component" evidence="10">
    <location>
        <begin position="37"/>
        <end position="169"/>
    </location>
</feature>
<comment type="subcellular location">
    <subcellularLocation>
        <location evidence="1 9">Cell inner membrane</location>
        <topology evidence="1 9">Multi-pass membrane protein</topology>
    </subcellularLocation>
</comment>
<feature type="transmembrane region" description="Helical" evidence="9">
    <location>
        <begin position="141"/>
        <end position="162"/>
    </location>
</feature>
<keyword evidence="12" id="KW-1185">Reference proteome</keyword>
<dbReference type="Proteomes" id="UP000000361">
    <property type="component" value="Chromosome 2"/>
</dbReference>
<keyword evidence="7 9" id="KW-0472">Membrane</keyword>
<evidence type="ECO:0000256" key="5">
    <source>
        <dbReference type="ARBA" id="ARBA00022692"/>
    </source>
</evidence>
<evidence type="ECO:0000256" key="8">
    <source>
        <dbReference type="ARBA" id="ARBA00038436"/>
    </source>
</evidence>
<protein>
    <recommendedName>
        <fullName evidence="9">TRAP transporter small permease protein</fullName>
    </recommendedName>
</protein>
<gene>
    <name evidence="11" type="ordered locus">Pden_3428</name>
</gene>
<feature type="transmembrane region" description="Helical" evidence="9">
    <location>
        <begin position="12"/>
        <end position="41"/>
    </location>
</feature>
<dbReference type="PANTHER" id="PTHR35011">
    <property type="entry name" value="2,3-DIKETO-L-GULONATE TRAP TRANSPORTER SMALL PERMEASE PROTEIN YIAM"/>
    <property type="match status" value="1"/>
</dbReference>
<dbReference type="GO" id="GO:0015740">
    <property type="term" value="P:C4-dicarboxylate transport"/>
    <property type="evidence" value="ECO:0007669"/>
    <property type="project" value="TreeGrafter"/>
</dbReference>
<dbReference type="AlphaFoldDB" id="A1B7K5"/>
<dbReference type="InterPro" id="IPR007387">
    <property type="entry name" value="TRAP_DctQ"/>
</dbReference>
<keyword evidence="2 9" id="KW-0813">Transport</keyword>
<organism evidence="11 12">
    <name type="scientific">Paracoccus denitrificans (strain Pd 1222)</name>
    <dbReference type="NCBI Taxonomy" id="318586"/>
    <lineage>
        <taxon>Bacteria</taxon>
        <taxon>Pseudomonadati</taxon>
        <taxon>Pseudomonadota</taxon>
        <taxon>Alphaproteobacteria</taxon>
        <taxon>Rhodobacterales</taxon>
        <taxon>Paracoccaceae</taxon>
        <taxon>Paracoccus</taxon>
    </lineage>
</organism>
<feature type="transmembrane region" description="Helical" evidence="9">
    <location>
        <begin position="61"/>
        <end position="80"/>
    </location>
</feature>
<keyword evidence="3" id="KW-1003">Cell membrane</keyword>
<dbReference type="KEGG" id="pde:Pden_3428"/>
<evidence type="ECO:0000256" key="6">
    <source>
        <dbReference type="ARBA" id="ARBA00022989"/>
    </source>
</evidence>
<keyword evidence="6 9" id="KW-1133">Transmembrane helix</keyword>
<comment type="similarity">
    <text evidence="8 9">Belongs to the TRAP transporter small permease family.</text>
</comment>
<dbReference type="Pfam" id="PF04290">
    <property type="entry name" value="DctQ"/>
    <property type="match status" value="1"/>
</dbReference>
<evidence type="ECO:0000259" key="10">
    <source>
        <dbReference type="Pfam" id="PF04290"/>
    </source>
</evidence>
<dbReference type="PANTHER" id="PTHR35011:SF10">
    <property type="entry name" value="TRAP TRANSPORTER SMALL PERMEASE PROTEIN"/>
    <property type="match status" value="1"/>
</dbReference>
<dbReference type="InterPro" id="IPR055348">
    <property type="entry name" value="DctQ"/>
</dbReference>
<evidence type="ECO:0000256" key="7">
    <source>
        <dbReference type="ARBA" id="ARBA00023136"/>
    </source>
</evidence>
<dbReference type="EnsemblBacteria" id="ABL71499">
    <property type="protein sequence ID" value="ABL71499"/>
    <property type="gene ID" value="Pden_3428"/>
</dbReference>
<dbReference type="GO" id="GO:0005886">
    <property type="term" value="C:plasma membrane"/>
    <property type="evidence" value="ECO:0007669"/>
    <property type="project" value="UniProtKB-SubCell"/>
</dbReference>
<keyword evidence="5 9" id="KW-0812">Transmembrane</keyword>